<keyword evidence="3" id="KW-1185">Reference proteome</keyword>
<keyword evidence="1" id="KW-1133">Transmembrane helix</keyword>
<name>A0A246RZ43_9GAMM</name>
<dbReference type="EMBL" id="JPUA01000032">
    <property type="protein sequence ID" value="OWV29443.1"/>
    <property type="molecule type" value="Genomic_DNA"/>
</dbReference>
<dbReference type="Proteomes" id="UP000197334">
    <property type="component" value="Unassembled WGS sequence"/>
</dbReference>
<feature type="transmembrane region" description="Helical" evidence="1">
    <location>
        <begin position="95"/>
        <end position="112"/>
    </location>
</feature>
<organism evidence="2 3">
    <name type="scientific">Halomonas campaniensis</name>
    <dbReference type="NCBI Taxonomy" id="213554"/>
    <lineage>
        <taxon>Bacteria</taxon>
        <taxon>Pseudomonadati</taxon>
        <taxon>Pseudomonadota</taxon>
        <taxon>Gammaproteobacteria</taxon>
        <taxon>Oceanospirillales</taxon>
        <taxon>Halomonadaceae</taxon>
        <taxon>Halomonas</taxon>
    </lineage>
</organism>
<dbReference type="RefSeq" id="WP_088700330.1">
    <property type="nucleotide sequence ID" value="NZ_JPUA01000032.1"/>
</dbReference>
<evidence type="ECO:0000256" key="1">
    <source>
        <dbReference type="SAM" id="Phobius"/>
    </source>
</evidence>
<evidence type="ECO:0000313" key="2">
    <source>
        <dbReference type="EMBL" id="OWV29443.1"/>
    </source>
</evidence>
<protein>
    <submittedName>
        <fullName evidence="2">Uncharacterized protein</fullName>
    </submittedName>
</protein>
<evidence type="ECO:0000313" key="3">
    <source>
        <dbReference type="Proteomes" id="UP000197334"/>
    </source>
</evidence>
<reference evidence="2 3" key="1">
    <citation type="submission" date="2014-08" db="EMBL/GenBank/DDBJ databases">
        <title>Draft genome sequence of a novel L-asparaginase producing marine bacterium, Halomonas campaniensis.</title>
        <authorList>
            <person name="Sundarakrishnan B."/>
            <person name="Moushumi Priya A."/>
            <person name="Raman G."/>
            <person name="Sakthivel N."/>
            <person name="Park S."/>
            <person name="Jayachandran S."/>
        </authorList>
    </citation>
    <scope>NUCLEOTIDE SEQUENCE [LARGE SCALE GENOMIC DNA]</scope>
    <source>
        <strain evidence="2 3">SK03</strain>
    </source>
</reference>
<dbReference type="AlphaFoldDB" id="A0A246RZ43"/>
<proteinExistence type="predicted"/>
<gene>
    <name evidence="2" type="ORF">JI62_11545</name>
</gene>
<accession>A0A246RZ43</accession>
<keyword evidence="1" id="KW-0812">Transmembrane</keyword>
<keyword evidence="1" id="KW-0472">Membrane</keyword>
<comment type="caution">
    <text evidence="2">The sequence shown here is derived from an EMBL/GenBank/DDBJ whole genome shotgun (WGS) entry which is preliminary data.</text>
</comment>
<sequence>MSGRSISRQAVRELVKKNHEELVEAIKRGENAHQFSLDQQDVLAEQHTAGMTLEEETRFFEMYAQESDALNAEVEASTQKILEDTEKRNQSAENIGKIIGAIILVGVIWLIFSKSI</sequence>